<organism evidence="2 3">
    <name type="scientific">Phoenix dactylifera</name>
    <name type="common">Date palm</name>
    <dbReference type="NCBI Taxonomy" id="42345"/>
    <lineage>
        <taxon>Eukaryota</taxon>
        <taxon>Viridiplantae</taxon>
        <taxon>Streptophyta</taxon>
        <taxon>Embryophyta</taxon>
        <taxon>Tracheophyta</taxon>
        <taxon>Spermatophyta</taxon>
        <taxon>Magnoliopsida</taxon>
        <taxon>Liliopsida</taxon>
        <taxon>Arecaceae</taxon>
        <taxon>Coryphoideae</taxon>
        <taxon>Phoeniceae</taxon>
        <taxon>Phoenix</taxon>
    </lineage>
</organism>
<evidence type="ECO:0000313" key="2">
    <source>
        <dbReference type="Proteomes" id="UP000228380"/>
    </source>
</evidence>
<feature type="transmembrane region" description="Helical" evidence="1">
    <location>
        <begin position="106"/>
        <end position="132"/>
    </location>
</feature>
<name>A0A8B8ZIV1_PHODC</name>
<dbReference type="GeneID" id="120104031"/>
<evidence type="ECO:0000256" key="1">
    <source>
        <dbReference type="SAM" id="Phobius"/>
    </source>
</evidence>
<proteinExistence type="predicted"/>
<protein>
    <submittedName>
        <fullName evidence="3">Uncharacterized protein LOC120104031</fullName>
    </submittedName>
</protein>
<dbReference type="Proteomes" id="UP000228380">
    <property type="component" value="Chromosome 1"/>
</dbReference>
<keyword evidence="1" id="KW-0472">Membrane</keyword>
<accession>A0A8B8ZIV1</accession>
<feature type="transmembrane region" description="Helical" evidence="1">
    <location>
        <begin position="153"/>
        <end position="179"/>
    </location>
</feature>
<gene>
    <name evidence="3" type="primary">LOC120104031</name>
</gene>
<sequence length="202" mass="21898">MPDSPMENNNKLVMTSLEPSPGLGVIGILRKASTISLRNGRLTVSLILLMLLPFLLSLGFHLALDTIKADLSSKISLLPKDLNSPEAQKIVKEISEDMRKLLGVTLVFALAGSLISLFSLTTTVSSSAMLYVGKHFTLKDLFQRVKITWTGPLITGFFIALISIAYFLATLLLIGVVTILARDGVLFNVLVALIVLLAIIFC</sequence>
<dbReference type="AlphaFoldDB" id="A0A8B8ZIV1"/>
<keyword evidence="2" id="KW-1185">Reference proteome</keyword>
<feature type="transmembrane region" description="Helical" evidence="1">
    <location>
        <begin position="185"/>
        <end position="201"/>
    </location>
</feature>
<keyword evidence="1" id="KW-1133">Transmembrane helix</keyword>
<dbReference type="PANTHER" id="PTHR33133">
    <property type="entry name" value="OS08G0107100 PROTEIN-RELATED"/>
    <property type="match status" value="1"/>
</dbReference>
<dbReference type="KEGG" id="pda:120104031"/>
<evidence type="ECO:0000313" key="3">
    <source>
        <dbReference type="RefSeq" id="XP_038971388.1"/>
    </source>
</evidence>
<feature type="transmembrane region" description="Helical" evidence="1">
    <location>
        <begin position="42"/>
        <end position="64"/>
    </location>
</feature>
<keyword evidence="1" id="KW-0812">Transmembrane</keyword>
<dbReference type="PANTHER" id="PTHR33133:SF1">
    <property type="entry name" value="EXPRESSED PROTEIN-RELATED"/>
    <property type="match status" value="1"/>
</dbReference>
<reference evidence="2" key="1">
    <citation type="journal article" date="2019" name="Nat. Commun.">
        <title>Genome-wide association mapping of date palm fruit traits.</title>
        <authorList>
            <person name="Hazzouri K.M."/>
            <person name="Gros-Balthazard M."/>
            <person name="Flowers J.M."/>
            <person name="Copetti D."/>
            <person name="Lemansour A."/>
            <person name="Lebrun M."/>
            <person name="Masmoudi K."/>
            <person name="Ferrand S."/>
            <person name="Dhar M.I."/>
            <person name="Fresquez Z.A."/>
            <person name="Rosas U."/>
            <person name="Zhang J."/>
            <person name="Talag J."/>
            <person name="Lee S."/>
            <person name="Kudrna D."/>
            <person name="Powell R.F."/>
            <person name="Leitch I.J."/>
            <person name="Krueger R.R."/>
            <person name="Wing R.A."/>
            <person name="Amiri K.M.A."/>
            <person name="Purugganan M.D."/>
        </authorList>
    </citation>
    <scope>NUCLEOTIDE SEQUENCE [LARGE SCALE GENOMIC DNA]</scope>
    <source>
        <strain evidence="2">cv. Khalas</strain>
    </source>
</reference>
<dbReference type="RefSeq" id="XP_038971388.1">
    <property type="nucleotide sequence ID" value="XM_039115460.1"/>
</dbReference>
<reference evidence="3" key="2">
    <citation type="submission" date="2025-08" db="UniProtKB">
        <authorList>
            <consortium name="RefSeq"/>
        </authorList>
    </citation>
    <scope>IDENTIFICATION</scope>
    <source>
        <tissue evidence="3">Young leaves</tissue>
    </source>
</reference>